<dbReference type="NCBIfam" id="TIGR00229">
    <property type="entry name" value="sensory_box"/>
    <property type="match status" value="1"/>
</dbReference>
<dbReference type="SMART" id="SM00086">
    <property type="entry name" value="PAC"/>
    <property type="match status" value="1"/>
</dbReference>
<dbReference type="NCBIfam" id="TIGR00254">
    <property type="entry name" value="GGDEF"/>
    <property type="match status" value="1"/>
</dbReference>
<dbReference type="InterPro" id="IPR035965">
    <property type="entry name" value="PAS-like_dom_sf"/>
</dbReference>
<evidence type="ECO:0000256" key="1">
    <source>
        <dbReference type="ARBA" id="ARBA00004651"/>
    </source>
</evidence>
<dbReference type="InterPro" id="IPR000014">
    <property type="entry name" value="PAS"/>
</dbReference>
<dbReference type="InterPro" id="IPR001610">
    <property type="entry name" value="PAC"/>
</dbReference>
<dbReference type="CDD" id="cd00130">
    <property type="entry name" value="PAS"/>
    <property type="match status" value="1"/>
</dbReference>
<organism evidence="12 13">
    <name type="scientific">Terriglobus albidus</name>
    <dbReference type="NCBI Taxonomy" id="1592106"/>
    <lineage>
        <taxon>Bacteria</taxon>
        <taxon>Pseudomonadati</taxon>
        <taxon>Acidobacteriota</taxon>
        <taxon>Terriglobia</taxon>
        <taxon>Terriglobales</taxon>
        <taxon>Acidobacteriaceae</taxon>
        <taxon>Terriglobus</taxon>
    </lineage>
</organism>
<evidence type="ECO:0000256" key="4">
    <source>
        <dbReference type="ARBA" id="ARBA00022692"/>
    </source>
</evidence>
<dbReference type="GO" id="GO:0043709">
    <property type="term" value="P:cell adhesion involved in single-species biofilm formation"/>
    <property type="evidence" value="ECO:0007669"/>
    <property type="project" value="TreeGrafter"/>
</dbReference>
<dbReference type="Proteomes" id="UP000321820">
    <property type="component" value="Chromosome"/>
</dbReference>
<feature type="domain" description="PAC" evidence="10">
    <location>
        <begin position="378"/>
        <end position="431"/>
    </location>
</feature>
<feature type="transmembrane region" description="Helical" evidence="8">
    <location>
        <begin position="68"/>
        <end position="87"/>
    </location>
</feature>
<accession>A0A5B9EHU6</accession>
<dbReference type="PROSITE" id="PS50113">
    <property type="entry name" value="PAC"/>
    <property type="match status" value="1"/>
</dbReference>
<feature type="transmembrane region" description="Helical" evidence="8">
    <location>
        <begin position="12"/>
        <end position="32"/>
    </location>
</feature>
<dbReference type="Pfam" id="PF08447">
    <property type="entry name" value="PAS_3"/>
    <property type="match status" value="1"/>
</dbReference>
<feature type="domain" description="PAS" evidence="9">
    <location>
        <begin position="305"/>
        <end position="375"/>
    </location>
</feature>
<dbReference type="EMBL" id="CP042806">
    <property type="protein sequence ID" value="QEE30021.1"/>
    <property type="molecule type" value="Genomic_DNA"/>
</dbReference>
<keyword evidence="5 8" id="KW-1133">Transmembrane helix</keyword>
<evidence type="ECO:0000256" key="5">
    <source>
        <dbReference type="ARBA" id="ARBA00022989"/>
    </source>
</evidence>
<dbReference type="SUPFAM" id="SSF55785">
    <property type="entry name" value="PYP-like sensor domain (PAS domain)"/>
    <property type="match status" value="1"/>
</dbReference>
<dbReference type="GO" id="GO:1902201">
    <property type="term" value="P:negative regulation of bacterial-type flagellum-dependent cell motility"/>
    <property type="evidence" value="ECO:0007669"/>
    <property type="project" value="TreeGrafter"/>
</dbReference>
<feature type="transmembrane region" description="Helical" evidence="8">
    <location>
        <begin position="93"/>
        <end position="113"/>
    </location>
</feature>
<dbReference type="Gene3D" id="3.30.70.270">
    <property type="match status" value="1"/>
</dbReference>
<dbReference type="PROSITE" id="PS50112">
    <property type="entry name" value="PAS"/>
    <property type="match status" value="1"/>
</dbReference>
<dbReference type="SUPFAM" id="SSF55073">
    <property type="entry name" value="Nucleotide cyclase"/>
    <property type="match status" value="1"/>
</dbReference>
<keyword evidence="6 8" id="KW-0472">Membrane</keyword>
<comment type="catalytic activity">
    <reaction evidence="7">
        <text>2 GTP = 3',3'-c-di-GMP + 2 diphosphate</text>
        <dbReference type="Rhea" id="RHEA:24898"/>
        <dbReference type="ChEBI" id="CHEBI:33019"/>
        <dbReference type="ChEBI" id="CHEBI:37565"/>
        <dbReference type="ChEBI" id="CHEBI:58805"/>
        <dbReference type="EC" id="2.7.7.65"/>
    </reaction>
</comment>
<dbReference type="InterPro" id="IPR029787">
    <property type="entry name" value="Nucleotide_cyclase"/>
</dbReference>
<evidence type="ECO:0000256" key="3">
    <source>
        <dbReference type="ARBA" id="ARBA00022475"/>
    </source>
</evidence>
<dbReference type="Pfam" id="PF00990">
    <property type="entry name" value="GGDEF"/>
    <property type="match status" value="1"/>
</dbReference>
<evidence type="ECO:0000259" key="10">
    <source>
        <dbReference type="PROSITE" id="PS50113"/>
    </source>
</evidence>
<evidence type="ECO:0000313" key="13">
    <source>
        <dbReference type="Proteomes" id="UP000321820"/>
    </source>
</evidence>
<evidence type="ECO:0000256" key="2">
    <source>
        <dbReference type="ARBA" id="ARBA00012528"/>
    </source>
</evidence>
<feature type="transmembrane region" description="Helical" evidence="8">
    <location>
        <begin position="191"/>
        <end position="211"/>
    </location>
</feature>
<dbReference type="KEGG" id="talb:FTW19_19780"/>
<dbReference type="Pfam" id="PF05231">
    <property type="entry name" value="MASE1"/>
    <property type="match status" value="1"/>
</dbReference>
<reference evidence="12 13" key="1">
    <citation type="submission" date="2019-08" db="EMBL/GenBank/DDBJ databases">
        <title>Complete genome sequence of Terriglobus albidus strain ORNL.</title>
        <authorList>
            <person name="Podar M."/>
        </authorList>
    </citation>
    <scope>NUCLEOTIDE SEQUENCE [LARGE SCALE GENOMIC DNA]</scope>
    <source>
        <strain evidence="12 13">ORNL</strain>
    </source>
</reference>
<dbReference type="PROSITE" id="PS50887">
    <property type="entry name" value="GGDEF"/>
    <property type="match status" value="1"/>
</dbReference>
<dbReference type="OrthoDB" id="9759607at2"/>
<dbReference type="FunFam" id="3.30.70.270:FF:000001">
    <property type="entry name" value="Diguanylate cyclase domain protein"/>
    <property type="match status" value="1"/>
</dbReference>
<evidence type="ECO:0000256" key="7">
    <source>
        <dbReference type="ARBA" id="ARBA00034247"/>
    </source>
</evidence>
<feature type="transmembrane region" description="Helical" evidence="8">
    <location>
        <begin position="151"/>
        <end position="179"/>
    </location>
</feature>
<feature type="transmembrane region" description="Helical" evidence="8">
    <location>
        <begin position="125"/>
        <end position="145"/>
    </location>
</feature>
<comment type="subcellular location">
    <subcellularLocation>
        <location evidence="1">Cell membrane</location>
        <topology evidence="1">Multi-pass membrane protein</topology>
    </subcellularLocation>
</comment>
<dbReference type="InterPro" id="IPR000700">
    <property type="entry name" value="PAS-assoc_C"/>
</dbReference>
<dbReference type="GO" id="GO:0005886">
    <property type="term" value="C:plasma membrane"/>
    <property type="evidence" value="ECO:0007669"/>
    <property type="project" value="UniProtKB-SubCell"/>
</dbReference>
<dbReference type="PANTHER" id="PTHR45138">
    <property type="entry name" value="REGULATORY COMPONENTS OF SENSORY TRANSDUCTION SYSTEM"/>
    <property type="match status" value="1"/>
</dbReference>
<dbReference type="AlphaFoldDB" id="A0A5B9EHU6"/>
<dbReference type="Gene3D" id="3.30.450.20">
    <property type="entry name" value="PAS domain"/>
    <property type="match status" value="1"/>
</dbReference>
<dbReference type="CDD" id="cd01949">
    <property type="entry name" value="GGDEF"/>
    <property type="match status" value="1"/>
</dbReference>
<keyword evidence="4 8" id="KW-0812">Transmembrane</keyword>
<keyword evidence="3" id="KW-1003">Cell membrane</keyword>
<dbReference type="EC" id="2.7.7.65" evidence="2"/>
<dbReference type="SMART" id="SM00091">
    <property type="entry name" value="PAS"/>
    <property type="match status" value="1"/>
</dbReference>
<feature type="transmembrane region" description="Helical" evidence="8">
    <location>
        <begin position="38"/>
        <end position="56"/>
    </location>
</feature>
<name>A0A5B9EHU6_9BACT</name>
<feature type="domain" description="GGDEF" evidence="11">
    <location>
        <begin position="473"/>
        <end position="609"/>
    </location>
</feature>
<dbReference type="InterPro" id="IPR000160">
    <property type="entry name" value="GGDEF_dom"/>
</dbReference>
<dbReference type="InterPro" id="IPR050469">
    <property type="entry name" value="Diguanylate_Cyclase"/>
</dbReference>
<proteinExistence type="predicted"/>
<dbReference type="InterPro" id="IPR043128">
    <property type="entry name" value="Rev_trsase/Diguanyl_cyclase"/>
</dbReference>
<evidence type="ECO:0000256" key="6">
    <source>
        <dbReference type="ARBA" id="ARBA00023136"/>
    </source>
</evidence>
<evidence type="ECO:0000259" key="9">
    <source>
        <dbReference type="PROSITE" id="PS50112"/>
    </source>
</evidence>
<dbReference type="RefSeq" id="WP_147649291.1">
    <property type="nucleotide sequence ID" value="NZ_CP042806.1"/>
</dbReference>
<dbReference type="InterPro" id="IPR013655">
    <property type="entry name" value="PAS_fold_3"/>
</dbReference>
<keyword evidence="13" id="KW-1185">Reference proteome</keyword>
<dbReference type="GO" id="GO:0052621">
    <property type="term" value="F:diguanylate cyclase activity"/>
    <property type="evidence" value="ECO:0007669"/>
    <property type="project" value="UniProtKB-EC"/>
</dbReference>
<evidence type="ECO:0000259" key="11">
    <source>
        <dbReference type="PROSITE" id="PS50887"/>
    </source>
</evidence>
<sequence>MNRSVSGTLSIPALLMTLVATFLAAWLTLGVFGRSDQLIYLWPLTGLQLGLLLPLWQRDWASVLARQAAGAAGLIAGATVAGLPPGIAVMLGLINACEVFLCGWIVSPAVVTFDDLKERTHVLRFGIAAIVAPVIMGSIAAIPVAPVTHQSFLHVATTSVLSDALGIVIIMPVVLFLTSGEYRTFKKLRPYLLRAILTGIAFVVTAVYVFWQNQNPLLYIVFPPMVIMVLAMGLEGAVFSGVVLTIVGGTATSLHHGPLWLAVNASAEHRMVLLQLFLIVSVVTALPVGALLDERRREARSADEARSIYQTLLQNAEDTIILSSFDGTRRYISPAIKTLTGWTPAEFLAMDRMQTFHPDDRDMARLVMESMASGKRQHVIRYRIAQKEGGYRWVEAVARAYFDETSDTVLGYVGTIRDISSLKQTEEIWQMERETLTREKLAMARLANTDALTVLPNRRAFDDALLRQLSRAAAVSVMMIDVDFFKAYNDLYGHQAGDDCLRQIAQALQSKVGRGGDVVARLGGEEFGVLLPGADADGARRVAESMRNAIWELDIPHQSSPLGRITISIGIANWADIREHDTALLIQQADRALYVSKRAGKNRVTIAGAMPVAV</sequence>
<feature type="transmembrane region" description="Helical" evidence="8">
    <location>
        <begin position="273"/>
        <end position="292"/>
    </location>
</feature>
<gene>
    <name evidence="12" type="ORF">FTW19_19780</name>
</gene>
<dbReference type="PANTHER" id="PTHR45138:SF9">
    <property type="entry name" value="DIGUANYLATE CYCLASE DGCM-RELATED"/>
    <property type="match status" value="1"/>
</dbReference>
<dbReference type="SMART" id="SM00267">
    <property type="entry name" value="GGDEF"/>
    <property type="match status" value="1"/>
</dbReference>
<protein>
    <recommendedName>
        <fullName evidence="2">diguanylate cyclase</fullName>
        <ecNumber evidence="2">2.7.7.65</ecNumber>
    </recommendedName>
</protein>
<evidence type="ECO:0000313" key="12">
    <source>
        <dbReference type="EMBL" id="QEE30021.1"/>
    </source>
</evidence>
<dbReference type="InterPro" id="IPR007895">
    <property type="entry name" value="MASE1"/>
</dbReference>
<evidence type="ECO:0000256" key="8">
    <source>
        <dbReference type="SAM" id="Phobius"/>
    </source>
</evidence>